<accession>A0A0F7VV58</accession>
<sequence>MLPLRSIARLASITWNPFEAFFEAVLWREPKKPREPLRGGWNSLAGQLACALVPRTKNDASVVMQVISHRLQLAYVSKAGSLTGRLGPVEIGWAADLRDVTWIRDRSDVRSGDHEIGFADGSWCTVHFTGQGWRRMSEVFPARLSHLDPIP</sequence>
<dbReference type="KEGG" id="sle:sle_19510"/>
<reference evidence="1 2" key="1">
    <citation type="submission" date="2015-02" db="EMBL/GenBank/DDBJ databases">
        <authorList>
            <person name="Gomez-Escribano P.J."/>
        </authorList>
    </citation>
    <scope>NUCLEOTIDE SEQUENCE [LARGE SCALE GENOMIC DNA]</scope>
    <source>
        <strain evidence="2">C34 (DSM 42122 / NRRL B-24963)</strain>
    </source>
</reference>
<name>A0A0F7VV58_STRLW</name>
<dbReference type="RefSeq" id="WP_049976733.1">
    <property type="nucleotide sequence ID" value="NZ_AZSD01000093.1"/>
</dbReference>
<dbReference type="AlphaFoldDB" id="A0A0F7VV58"/>
<evidence type="ECO:0000313" key="1">
    <source>
        <dbReference type="EMBL" id="CQR61412.1"/>
    </source>
</evidence>
<dbReference type="EMBL" id="LN831790">
    <property type="protein sequence ID" value="CQR61412.1"/>
    <property type="molecule type" value="Genomic_DNA"/>
</dbReference>
<proteinExistence type="predicted"/>
<dbReference type="Proteomes" id="UP000035016">
    <property type="component" value="Chromosome Chromosome"/>
</dbReference>
<gene>
    <name evidence="1" type="primary">sle_19510</name>
</gene>
<evidence type="ECO:0000313" key="2">
    <source>
        <dbReference type="Proteomes" id="UP000035016"/>
    </source>
</evidence>
<organism evidence="1 2">
    <name type="scientific">Streptomyces leeuwenhoekii</name>
    <dbReference type="NCBI Taxonomy" id="1437453"/>
    <lineage>
        <taxon>Bacteria</taxon>
        <taxon>Bacillati</taxon>
        <taxon>Actinomycetota</taxon>
        <taxon>Actinomycetes</taxon>
        <taxon>Kitasatosporales</taxon>
        <taxon>Streptomycetaceae</taxon>
        <taxon>Streptomyces</taxon>
    </lineage>
</organism>
<protein>
    <submittedName>
        <fullName evidence="1">Uncharacterized protein</fullName>
    </submittedName>
</protein>